<evidence type="ECO:0000313" key="2">
    <source>
        <dbReference type="Ensembl" id="ENSCATP00000011799.1"/>
    </source>
</evidence>
<evidence type="ECO:0008006" key="4">
    <source>
        <dbReference type="Google" id="ProtNLM"/>
    </source>
</evidence>
<dbReference type="STRING" id="9531.ENSCATP00000011799"/>
<evidence type="ECO:0000256" key="1">
    <source>
        <dbReference type="SAM" id="SignalP"/>
    </source>
</evidence>
<dbReference type="SUPFAM" id="SSF48726">
    <property type="entry name" value="Immunoglobulin"/>
    <property type="match status" value="1"/>
</dbReference>
<dbReference type="GeneTree" id="ENSGT01140000286699"/>
<dbReference type="AlphaFoldDB" id="A0A2K5LFU0"/>
<organism evidence="2 3">
    <name type="scientific">Cercocebus atys</name>
    <name type="common">Sooty mangabey</name>
    <name type="synonym">Cercocebus torquatus atys</name>
    <dbReference type="NCBI Taxonomy" id="9531"/>
    <lineage>
        <taxon>Eukaryota</taxon>
        <taxon>Metazoa</taxon>
        <taxon>Chordata</taxon>
        <taxon>Craniata</taxon>
        <taxon>Vertebrata</taxon>
        <taxon>Euteleostomi</taxon>
        <taxon>Mammalia</taxon>
        <taxon>Eutheria</taxon>
        <taxon>Euarchontoglires</taxon>
        <taxon>Primates</taxon>
        <taxon>Haplorrhini</taxon>
        <taxon>Catarrhini</taxon>
        <taxon>Cercopithecidae</taxon>
        <taxon>Cercopithecinae</taxon>
        <taxon>Cercocebus</taxon>
    </lineage>
</organism>
<sequence length="67" mass="7297">MGWSPFLLILLTHCTGSAQSVLTQPPSVSWATRPRLTISCTGSSSYIGTGYNVNCWQWLPGTDPKLL</sequence>
<reference evidence="2" key="2">
    <citation type="submission" date="2025-09" db="UniProtKB">
        <authorList>
            <consortium name="Ensembl"/>
        </authorList>
    </citation>
    <scope>IDENTIFICATION</scope>
</reference>
<dbReference type="InterPro" id="IPR036179">
    <property type="entry name" value="Ig-like_dom_sf"/>
</dbReference>
<dbReference type="InterPro" id="IPR013783">
    <property type="entry name" value="Ig-like_fold"/>
</dbReference>
<dbReference type="Gene3D" id="2.60.40.10">
    <property type="entry name" value="Immunoglobulins"/>
    <property type="match status" value="1"/>
</dbReference>
<proteinExistence type="predicted"/>
<dbReference type="OMA" id="HCTGSMS"/>
<dbReference type="Proteomes" id="UP000233060">
    <property type="component" value="Unassembled WGS sequence"/>
</dbReference>
<name>A0A2K5LFU0_CERAT</name>
<keyword evidence="3" id="KW-1185">Reference proteome</keyword>
<feature type="chain" id="PRO_5014386449" description="Immunoglobulin V-set domain-containing protein" evidence="1">
    <location>
        <begin position="19"/>
        <end position="67"/>
    </location>
</feature>
<accession>A0A2K5LFU0</accession>
<keyword evidence="1" id="KW-0732">Signal</keyword>
<reference evidence="2" key="1">
    <citation type="submission" date="2025-08" db="UniProtKB">
        <authorList>
            <consortium name="Ensembl"/>
        </authorList>
    </citation>
    <scope>IDENTIFICATION</scope>
</reference>
<protein>
    <recommendedName>
        <fullName evidence="4">Immunoglobulin V-set domain-containing protein</fullName>
    </recommendedName>
</protein>
<evidence type="ECO:0000313" key="3">
    <source>
        <dbReference type="Proteomes" id="UP000233060"/>
    </source>
</evidence>
<dbReference type="Ensembl" id="ENSCATT00000035925.1">
    <property type="protein sequence ID" value="ENSCATP00000011799.1"/>
    <property type="gene ID" value="ENSCATG00000030103.1"/>
</dbReference>
<feature type="signal peptide" evidence="1">
    <location>
        <begin position="1"/>
        <end position="18"/>
    </location>
</feature>